<protein>
    <submittedName>
        <fullName evidence="4">Thioesterase</fullName>
    </submittedName>
</protein>
<organism evidence="4 5">
    <name type="scientific">Kitasatospora aureofaciens</name>
    <name type="common">Streptomyces aureofaciens</name>
    <dbReference type="NCBI Taxonomy" id="1894"/>
    <lineage>
        <taxon>Bacteria</taxon>
        <taxon>Bacillati</taxon>
        <taxon>Actinomycetota</taxon>
        <taxon>Actinomycetes</taxon>
        <taxon>Kitasatosporales</taxon>
        <taxon>Streptomycetaceae</taxon>
        <taxon>Kitasatospora</taxon>
    </lineage>
</organism>
<dbReference type="PANTHER" id="PTHR11487">
    <property type="entry name" value="THIOESTERASE"/>
    <property type="match status" value="1"/>
</dbReference>
<dbReference type="InterPro" id="IPR029058">
    <property type="entry name" value="AB_hydrolase_fold"/>
</dbReference>
<accession>A0A8H9LNC5</accession>
<comment type="caution">
    <text evidence="4">The sequence shown here is derived from an EMBL/GenBank/DDBJ whole genome shotgun (WGS) entry which is preliminary data.</text>
</comment>
<dbReference type="SMART" id="SM00824">
    <property type="entry name" value="PKS_TE"/>
    <property type="match status" value="1"/>
</dbReference>
<evidence type="ECO:0000313" key="4">
    <source>
        <dbReference type="EMBL" id="GGU56919.1"/>
    </source>
</evidence>
<dbReference type="InterPro" id="IPR001031">
    <property type="entry name" value="Thioesterase"/>
</dbReference>
<proteinExistence type="inferred from homology"/>
<dbReference type="SUPFAM" id="SSF53474">
    <property type="entry name" value="alpha/beta-Hydrolases"/>
    <property type="match status" value="1"/>
</dbReference>
<evidence type="ECO:0000259" key="3">
    <source>
        <dbReference type="SMART" id="SM00824"/>
    </source>
</evidence>
<feature type="domain" description="Thioesterase TesA-like" evidence="3">
    <location>
        <begin position="34"/>
        <end position="255"/>
    </location>
</feature>
<dbReference type="InterPro" id="IPR012223">
    <property type="entry name" value="TEII"/>
</dbReference>
<dbReference type="EMBL" id="BMUB01000001">
    <property type="protein sequence ID" value="GGU56919.1"/>
    <property type="molecule type" value="Genomic_DNA"/>
</dbReference>
<reference evidence="4" key="2">
    <citation type="submission" date="2020-09" db="EMBL/GenBank/DDBJ databases">
        <authorList>
            <person name="Sun Q."/>
            <person name="Ohkuma M."/>
        </authorList>
    </citation>
    <scope>NUCLEOTIDE SEQUENCE</scope>
    <source>
        <strain evidence="4">JCM 4434</strain>
    </source>
</reference>
<dbReference type="Pfam" id="PF00975">
    <property type="entry name" value="Thioesterase"/>
    <property type="match status" value="1"/>
</dbReference>
<reference evidence="4" key="1">
    <citation type="journal article" date="2014" name="Int. J. Syst. Evol. Microbiol.">
        <title>Complete genome sequence of Corynebacterium casei LMG S-19264T (=DSM 44701T), isolated from a smear-ripened cheese.</title>
        <authorList>
            <consortium name="US DOE Joint Genome Institute (JGI-PGF)"/>
            <person name="Walter F."/>
            <person name="Albersmeier A."/>
            <person name="Kalinowski J."/>
            <person name="Ruckert C."/>
        </authorList>
    </citation>
    <scope>NUCLEOTIDE SEQUENCE</scope>
    <source>
        <strain evidence="4">JCM 4434</strain>
    </source>
</reference>
<dbReference type="Gene3D" id="3.40.50.1820">
    <property type="entry name" value="alpha/beta hydrolase"/>
    <property type="match status" value="1"/>
</dbReference>
<dbReference type="OrthoDB" id="8480037at2"/>
<sequence>MTGWPAVLPDEVARWTPWHRDAEPDGGSGSVRVYCLPHAGGSASAYLPWARDTGQPDLTVVPVELPGRGTRLAEPPAAGMDEVVDGVLAVLASRPADEPFILLGHSMGSRIVYETTRRLAADGRPLPLSLVVSGGRAPGTPDVAQLHDLTDDDLLERLVELGGTPAEVLEFQDLMRMVLPVLRADVTLLAEYNERIRPTVLPCPVLALGGSDDLMAGPEWITGWRCTTAARFRHRILPGDHFFLHQQRSEVLAELAAEARAGLEAQGA</sequence>
<evidence type="ECO:0000256" key="1">
    <source>
        <dbReference type="ARBA" id="ARBA00007169"/>
    </source>
</evidence>
<keyword evidence="2" id="KW-0378">Hydrolase</keyword>
<name>A0A8H9LNC5_KITAU</name>
<dbReference type="GeneID" id="97483607"/>
<evidence type="ECO:0000256" key="2">
    <source>
        <dbReference type="ARBA" id="ARBA00022801"/>
    </source>
</evidence>
<comment type="similarity">
    <text evidence="1">Belongs to the thioesterase family.</text>
</comment>
<dbReference type="GO" id="GO:0008610">
    <property type="term" value="P:lipid biosynthetic process"/>
    <property type="evidence" value="ECO:0007669"/>
    <property type="project" value="TreeGrafter"/>
</dbReference>
<dbReference type="Proteomes" id="UP000610124">
    <property type="component" value="Unassembled WGS sequence"/>
</dbReference>
<dbReference type="GO" id="GO:0016787">
    <property type="term" value="F:hydrolase activity"/>
    <property type="evidence" value="ECO:0007669"/>
    <property type="project" value="UniProtKB-KW"/>
</dbReference>
<dbReference type="InterPro" id="IPR020802">
    <property type="entry name" value="TesA-like"/>
</dbReference>
<dbReference type="PANTHER" id="PTHR11487:SF0">
    <property type="entry name" value="S-ACYL FATTY ACID SYNTHASE THIOESTERASE, MEDIUM CHAIN"/>
    <property type="match status" value="1"/>
</dbReference>
<dbReference type="AlphaFoldDB" id="A0A8H9LNC5"/>
<dbReference type="RefSeq" id="WP_078656509.1">
    <property type="nucleotide sequence ID" value="NZ_BMUB01000001.1"/>
</dbReference>
<evidence type="ECO:0000313" key="5">
    <source>
        <dbReference type="Proteomes" id="UP000610124"/>
    </source>
</evidence>
<gene>
    <name evidence="4" type="ORF">GCM10010502_04180</name>
</gene>